<organism evidence="2 3">
    <name type="scientific">Arthroderma otae (strain ATCC MYA-4605 / CBS 113480)</name>
    <name type="common">Microsporum canis</name>
    <dbReference type="NCBI Taxonomy" id="554155"/>
    <lineage>
        <taxon>Eukaryota</taxon>
        <taxon>Fungi</taxon>
        <taxon>Dikarya</taxon>
        <taxon>Ascomycota</taxon>
        <taxon>Pezizomycotina</taxon>
        <taxon>Eurotiomycetes</taxon>
        <taxon>Eurotiomycetidae</taxon>
        <taxon>Onygenales</taxon>
        <taxon>Arthrodermataceae</taxon>
        <taxon>Microsporum</taxon>
    </lineage>
</organism>
<dbReference type="Proteomes" id="UP000002035">
    <property type="component" value="Unassembled WGS sequence"/>
</dbReference>
<keyword evidence="3" id="KW-1185">Reference proteome</keyword>
<proteinExistence type="predicted"/>
<evidence type="ECO:0000313" key="2">
    <source>
        <dbReference type="EMBL" id="EEQ33957.1"/>
    </source>
</evidence>
<dbReference type="GeneID" id="9222202"/>
<name>C5FVM3_ARTOC</name>
<feature type="region of interest" description="Disordered" evidence="1">
    <location>
        <begin position="78"/>
        <end position="101"/>
    </location>
</feature>
<accession>C5FVM3</accession>
<sequence>MDMDGQSCSHRRGKKRARGERVFSYLIQVEQEGQPCHSLLSSSQTRLKATTKTAARRQASSQRIELCMRRILKRGGVEPRDAGQLGLPSVQHTAEHHVSRDIERHRGGVGWW</sequence>
<dbReference type="HOGENOM" id="CLU_2145278_0_0_1"/>
<dbReference type="RefSeq" id="XP_002844812.1">
    <property type="nucleotide sequence ID" value="XM_002844766.1"/>
</dbReference>
<dbReference type="VEuPathDB" id="FungiDB:MCYG_06776"/>
<evidence type="ECO:0000256" key="1">
    <source>
        <dbReference type="SAM" id="MobiDB-lite"/>
    </source>
</evidence>
<dbReference type="AlphaFoldDB" id="C5FVM3"/>
<dbReference type="EMBL" id="DS995706">
    <property type="protein sequence ID" value="EEQ33957.1"/>
    <property type="molecule type" value="Genomic_DNA"/>
</dbReference>
<reference evidence="3" key="1">
    <citation type="journal article" date="2012" name="MBio">
        <title>Comparative genome analysis of Trichophyton rubrum and related dermatophytes reveals candidate genes involved in infection.</title>
        <authorList>
            <person name="Martinez D.A."/>
            <person name="Oliver B.G."/>
            <person name="Graeser Y."/>
            <person name="Goldberg J.M."/>
            <person name="Li W."/>
            <person name="Martinez-Rossi N.M."/>
            <person name="Monod M."/>
            <person name="Shelest E."/>
            <person name="Barton R.C."/>
            <person name="Birch E."/>
            <person name="Brakhage A.A."/>
            <person name="Chen Z."/>
            <person name="Gurr S.J."/>
            <person name="Heiman D."/>
            <person name="Heitman J."/>
            <person name="Kosti I."/>
            <person name="Rossi A."/>
            <person name="Saif S."/>
            <person name="Samalova M."/>
            <person name="Saunders C.W."/>
            <person name="Shea T."/>
            <person name="Summerbell R.C."/>
            <person name="Xu J."/>
            <person name="Young S."/>
            <person name="Zeng Q."/>
            <person name="Birren B.W."/>
            <person name="Cuomo C.A."/>
            <person name="White T.C."/>
        </authorList>
    </citation>
    <scope>NUCLEOTIDE SEQUENCE [LARGE SCALE GENOMIC DNA]</scope>
    <source>
        <strain evidence="3">ATCC MYA-4605 / CBS 113480</strain>
    </source>
</reference>
<protein>
    <submittedName>
        <fullName evidence="2">Uncharacterized protein</fullName>
    </submittedName>
</protein>
<gene>
    <name evidence="2" type="ORF">MCYG_06776</name>
</gene>
<evidence type="ECO:0000313" key="3">
    <source>
        <dbReference type="Proteomes" id="UP000002035"/>
    </source>
</evidence>